<evidence type="ECO:0000313" key="2">
    <source>
        <dbReference type="Proteomes" id="UP001055879"/>
    </source>
</evidence>
<reference evidence="2" key="1">
    <citation type="journal article" date="2022" name="Mol. Ecol. Resour.">
        <title>The genomes of chicory, endive, great burdock and yacon provide insights into Asteraceae palaeo-polyploidization history and plant inulin production.</title>
        <authorList>
            <person name="Fan W."/>
            <person name="Wang S."/>
            <person name="Wang H."/>
            <person name="Wang A."/>
            <person name="Jiang F."/>
            <person name="Liu H."/>
            <person name="Zhao H."/>
            <person name="Xu D."/>
            <person name="Zhang Y."/>
        </authorList>
    </citation>
    <scope>NUCLEOTIDE SEQUENCE [LARGE SCALE GENOMIC DNA]</scope>
    <source>
        <strain evidence="2">cv. Niubang</strain>
    </source>
</reference>
<sequence length="70" mass="8132">MINSPIILSFGWWVKSQVSTSQISLFCRRHECNYRSSPPFNPQKSIITTTDSISQTHLSSELPRFRFVKD</sequence>
<gene>
    <name evidence="1" type="ORF">L6452_09855</name>
</gene>
<reference evidence="1 2" key="2">
    <citation type="journal article" date="2022" name="Mol. Ecol. Resour.">
        <title>The genomes of chicory, endive, great burdock and yacon provide insights into Asteraceae paleo-polyploidization history and plant inulin production.</title>
        <authorList>
            <person name="Fan W."/>
            <person name="Wang S."/>
            <person name="Wang H."/>
            <person name="Wang A."/>
            <person name="Jiang F."/>
            <person name="Liu H."/>
            <person name="Zhao H."/>
            <person name="Xu D."/>
            <person name="Zhang Y."/>
        </authorList>
    </citation>
    <scope>NUCLEOTIDE SEQUENCE [LARGE SCALE GENOMIC DNA]</scope>
    <source>
        <strain evidence="2">cv. Niubang</strain>
    </source>
</reference>
<evidence type="ECO:0000313" key="1">
    <source>
        <dbReference type="EMBL" id="KAI3747399.1"/>
    </source>
</evidence>
<proteinExistence type="predicted"/>
<dbReference type="EMBL" id="CM042049">
    <property type="protein sequence ID" value="KAI3747399.1"/>
    <property type="molecule type" value="Genomic_DNA"/>
</dbReference>
<organism evidence="1 2">
    <name type="scientific">Arctium lappa</name>
    <name type="common">Greater burdock</name>
    <name type="synonym">Lappa major</name>
    <dbReference type="NCBI Taxonomy" id="4217"/>
    <lineage>
        <taxon>Eukaryota</taxon>
        <taxon>Viridiplantae</taxon>
        <taxon>Streptophyta</taxon>
        <taxon>Embryophyta</taxon>
        <taxon>Tracheophyta</taxon>
        <taxon>Spermatophyta</taxon>
        <taxon>Magnoliopsida</taxon>
        <taxon>eudicotyledons</taxon>
        <taxon>Gunneridae</taxon>
        <taxon>Pentapetalae</taxon>
        <taxon>asterids</taxon>
        <taxon>campanulids</taxon>
        <taxon>Asterales</taxon>
        <taxon>Asteraceae</taxon>
        <taxon>Carduoideae</taxon>
        <taxon>Cardueae</taxon>
        <taxon>Arctiinae</taxon>
        <taxon>Arctium</taxon>
    </lineage>
</organism>
<dbReference type="Proteomes" id="UP001055879">
    <property type="component" value="Linkage Group LG03"/>
</dbReference>
<accession>A0ACB9DL63</accession>
<keyword evidence="2" id="KW-1185">Reference proteome</keyword>
<protein>
    <submittedName>
        <fullName evidence="1">Uncharacterized protein</fullName>
    </submittedName>
</protein>
<comment type="caution">
    <text evidence="1">The sequence shown here is derived from an EMBL/GenBank/DDBJ whole genome shotgun (WGS) entry which is preliminary data.</text>
</comment>
<name>A0ACB9DL63_ARCLA</name>